<dbReference type="CDD" id="cd23509">
    <property type="entry name" value="Gnk2-like"/>
    <property type="match status" value="2"/>
</dbReference>
<protein>
    <submittedName>
        <fullName evidence="17">Uncharacterized protein</fullName>
    </submittedName>
</protein>
<keyword evidence="5" id="KW-0732">Signal</keyword>
<keyword evidence="4 14" id="KW-0812">Transmembrane</keyword>
<sequence length="645" mass="72900">MTTRVKPLYYDCGCFNAANDSNYGNRMSLASKLMENISASHDNFFASYTVGSVFGFVLCRGDYNGSNCADRLNQTIKDYISVTDTNQIICPSSMDVTIYYDQHMVSFFSSGGGGEEYKGLGSNVPAWVASNMNYVMNSTGAAGFYGERVLELLNKTASYAASNSSKLYATGKSWFGEAGVSIMYGLAQCRPDMRRDHCQQCLNDLILKVPEKFTTPAGDHCVGGRILGVWCNLRFETELFFEVTQETRKLHKPKSQLSKVNITLITIAGFVVFVLCLNLIGAIIQRIRDRKLQRELGEWHNEVMREIDSRFSLYHFTMIRDATGNFSEENELGFGSFGFVYRGILPDGLEIAVKRLDASSWQGSTEFLNEIKLIVKLQHANLVRLLGCCLQRNEMILVYEYLPNRSLDYVFSDPASRDSLNWSTRLRIIDGIAQGLVYLHNFSEPQKFIVHRDMKLSNILLDSEMNPKISDFGISRIYDLGAIEPEPTDVVGTRGYMAPEYMRERILSVKYDVFSFGVLLLEIISGRRVNVAVFTDYGRSDHLLTHAWHIWRGEKYNQLVDPSLRGVYQMLELRRRIQIALLCIQENPDARPHMREVSTMLSNNDVSLPIPQPPAYFNLQLGNAEASASNDNGTVFHTARAHQVP</sequence>
<evidence type="ECO:0000256" key="3">
    <source>
        <dbReference type="ARBA" id="ARBA00022679"/>
    </source>
</evidence>
<keyword evidence="10 14" id="KW-1133">Transmembrane helix</keyword>
<evidence type="ECO:0000313" key="17">
    <source>
        <dbReference type="EMBL" id="KAF8671011.1"/>
    </source>
</evidence>
<evidence type="ECO:0000256" key="14">
    <source>
        <dbReference type="SAM" id="Phobius"/>
    </source>
</evidence>
<keyword evidence="6" id="KW-0677">Repeat</keyword>
<evidence type="ECO:0000259" key="15">
    <source>
        <dbReference type="PROSITE" id="PS50011"/>
    </source>
</evidence>
<keyword evidence="12" id="KW-0325">Glycoprotein</keyword>
<keyword evidence="11 14" id="KW-0472">Membrane</keyword>
<comment type="caution">
    <text evidence="17">The sequence shown here is derived from an EMBL/GenBank/DDBJ whole genome shotgun (WGS) entry which is preliminary data.</text>
</comment>
<dbReference type="InterPro" id="IPR002902">
    <property type="entry name" value="GNK2"/>
</dbReference>
<feature type="transmembrane region" description="Helical" evidence="14">
    <location>
        <begin position="262"/>
        <end position="284"/>
    </location>
</feature>
<dbReference type="OrthoDB" id="645854at2759"/>
<feature type="domain" description="Gnk2-homologous" evidence="16">
    <location>
        <begin position="5"/>
        <end position="112"/>
    </location>
</feature>
<evidence type="ECO:0000256" key="8">
    <source>
        <dbReference type="ARBA" id="ARBA00022777"/>
    </source>
</evidence>
<keyword evidence="9 13" id="KW-0067">ATP-binding</keyword>
<dbReference type="Gene3D" id="1.10.510.10">
    <property type="entry name" value="Transferase(Phosphotransferase) domain 1"/>
    <property type="match status" value="1"/>
</dbReference>
<dbReference type="SMART" id="SM00220">
    <property type="entry name" value="S_TKc"/>
    <property type="match status" value="1"/>
</dbReference>
<dbReference type="PROSITE" id="PS51473">
    <property type="entry name" value="GNK2"/>
    <property type="match status" value="2"/>
</dbReference>
<evidence type="ECO:0000259" key="16">
    <source>
        <dbReference type="PROSITE" id="PS51473"/>
    </source>
</evidence>
<dbReference type="GO" id="GO:0005886">
    <property type="term" value="C:plasma membrane"/>
    <property type="evidence" value="ECO:0007669"/>
    <property type="project" value="TreeGrafter"/>
</dbReference>
<dbReference type="EMBL" id="JACEFO010002248">
    <property type="protein sequence ID" value="KAF8671011.1"/>
    <property type="molecule type" value="Genomic_DNA"/>
</dbReference>
<dbReference type="Pfam" id="PF00069">
    <property type="entry name" value="Pkinase"/>
    <property type="match status" value="1"/>
</dbReference>
<evidence type="ECO:0000256" key="2">
    <source>
        <dbReference type="ARBA" id="ARBA00022527"/>
    </source>
</evidence>
<dbReference type="Proteomes" id="UP000636709">
    <property type="component" value="Unassembled WGS sequence"/>
</dbReference>
<dbReference type="PANTHER" id="PTHR27002:SF1058">
    <property type="entry name" value="OS01G0568800 PROTEIN"/>
    <property type="match status" value="1"/>
</dbReference>
<dbReference type="SUPFAM" id="SSF56112">
    <property type="entry name" value="Protein kinase-like (PK-like)"/>
    <property type="match status" value="1"/>
</dbReference>
<evidence type="ECO:0000256" key="13">
    <source>
        <dbReference type="PROSITE-ProRule" id="PRU10141"/>
    </source>
</evidence>
<feature type="binding site" evidence="13">
    <location>
        <position position="354"/>
    </location>
    <ligand>
        <name>ATP</name>
        <dbReference type="ChEBI" id="CHEBI:30616"/>
    </ligand>
</feature>
<dbReference type="InterPro" id="IPR038408">
    <property type="entry name" value="GNK2_sf"/>
</dbReference>
<dbReference type="PROSITE" id="PS50011">
    <property type="entry name" value="PROTEIN_KINASE_DOM"/>
    <property type="match status" value="1"/>
</dbReference>
<evidence type="ECO:0000256" key="12">
    <source>
        <dbReference type="ARBA" id="ARBA00023180"/>
    </source>
</evidence>
<dbReference type="Gene3D" id="3.30.430.20">
    <property type="entry name" value="Gnk2 domain, C-X8-C-X2-C motif"/>
    <property type="match status" value="2"/>
</dbReference>
<dbReference type="FunFam" id="1.10.510.10:FF:000384">
    <property type="entry name" value="G-type lectin S-receptor-like serine/threonine-protein kinase"/>
    <property type="match status" value="1"/>
</dbReference>
<gene>
    <name evidence="17" type="ORF">HU200_050290</name>
</gene>
<feature type="domain" description="Protein kinase" evidence="15">
    <location>
        <begin position="326"/>
        <end position="601"/>
    </location>
</feature>
<keyword evidence="2" id="KW-0723">Serine/threonine-protein kinase</keyword>
<keyword evidence="7 13" id="KW-0547">Nucleotide-binding</keyword>
<reference evidence="17" key="1">
    <citation type="submission" date="2020-07" db="EMBL/GenBank/DDBJ databases">
        <title>Genome sequence and genetic diversity analysis of an under-domesticated orphan crop, white fonio (Digitaria exilis).</title>
        <authorList>
            <person name="Bennetzen J.L."/>
            <person name="Chen S."/>
            <person name="Ma X."/>
            <person name="Wang X."/>
            <person name="Yssel A.E.J."/>
            <person name="Chaluvadi S.R."/>
            <person name="Johnson M."/>
            <person name="Gangashetty P."/>
            <person name="Hamidou F."/>
            <person name="Sanogo M.D."/>
            <person name="Zwaenepoel A."/>
            <person name="Wallace J."/>
            <person name="Van De Peer Y."/>
            <person name="Van Deynze A."/>
        </authorList>
    </citation>
    <scope>NUCLEOTIDE SEQUENCE</scope>
    <source>
        <tissue evidence="17">Leaves</tissue>
    </source>
</reference>
<evidence type="ECO:0000256" key="11">
    <source>
        <dbReference type="ARBA" id="ARBA00023136"/>
    </source>
</evidence>
<dbReference type="GO" id="GO:0004674">
    <property type="term" value="F:protein serine/threonine kinase activity"/>
    <property type="evidence" value="ECO:0007669"/>
    <property type="project" value="UniProtKB-KW"/>
</dbReference>
<dbReference type="PROSITE" id="PS00107">
    <property type="entry name" value="PROTEIN_KINASE_ATP"/>
    <property type="match status" value="1"/>
</dbReference>
<evidence type="ECO:0000256" key="7">
    <source>
        <dbReference type="ARBA" id="ARBA00022741"/>
    </source>
</evidence>
<dbReference type="InterPro" id="IPR000719">
    <property type="entry name" value="Prot_kinase_dom"/>
</dbReference>
<dbReference type="Pfam" id="PF01657">
    <property type="entry name" value="Stress-antifung"/>
    <property type="match status" value="1"/>
</dbReference>
<keyword evidence="18" id="KW-1185">Reference proteome</keyword>
<dbReference type="InterPro" id="IPR011009">
    <property type="entry name" value="Kinase-like_dom_sf"/>
</dbReference>
<evidence type="ECO:0000256" key="9">
    <source>
        <dbReference type="ARBA" id="ARBA00022840"/>
    </source>
</evidence>
<dbReference type="PROSITE" id="PS00108">
    <property type="entry name" value="PROTEIN_KINASE_ST"/>
    <property type="match status" value="1"/>
</dbReference>
<evidence type="ECO:0000256" key="5">
    <source>
        <dbReference type="ARBA" id="ARBA00022729"/>
    </source>
</evidence>
<proteinExistence type="predicted"/>
<dbReference type="GO" id="GO:0005524">
    <property type="term" value="F:ATP binding"/>
    <property type="evidence" value="ECO:0007669"/>
    <property type="project" value="UniProtKB-UniRule"/>
</dbReference>
<accession>A0A835ANJ7</accession>
<feature type="domain" description="Gnk2-homologous" evidence="16">
    <location>
        <begin position="123"/>
        <end position="240"/>
    </location>
</feature>
<organism evidence="17 18">
    <name type="scientific">Digitaria exilis</name>
    <dbReference type="NCBI Taxonomy" id="1010633"/>
    <lineage>
        <taxon>Eukaryota</taxon>
        <taxon>Viridiplantae</taxon>
        <taxon>Streptophyta</taxon>
        <taxon>Embryophyta</taxon>
        <taxon>Tracheophyta</taxon>
        <taxon>Spermatophyta</taxon>
        <taxon>Magnoliopsida</taxon>
        <taxon>Liliopsida</taxon>
        <taxon>Poales</taxon>
        <taxon>Poaceae</taxon>
        <taxon>PACMAD clade</taxon>
        <taxon>Panicoideae</taxon>
        <taxon>Panicodae</taxon>
        <taxon>Paniceae</taxon>
        <taxon>Anthephorinae</taxon>
        <taxon>Digitaria</taxon>
    </lineage>
</organism>
<comment type="subcellular location">
    <subcellularLocation>
        <location evidence="1">Membrane</location>
        <topology evidence="1">Single-pass membrane protein</topology>
    </subcellularLocation>
</comment>
<dbReference type="AlphaFoldDB" id="A0A835ANJ7"/>
<evidence type="ECO:0000313" key="18">
    <source>
        <dbReference type="Proteomes" id="UP000636709"/>
    </source>
</evidence>
<keyword evidence="3" id="KW-0808">Transferase</keyword>
<dbReference type="InterPro" id="IPR017441">
    <property type="entry name" value="Protein_kinase_ATP_BS"/>
</dbReference>
<dbReference type="Gene3D" id="3.30.200.20">
    <property type="entry name" value="Phosphorylase Kinase, domain 1"/>
    <property type="match status" value="1"/>
</dbReference>
<dbReference type="PANTHER" id="PTHR27002">
    <property type="entry name" value="RECEPTOR-LIKE SERINE/THREONINE-PROTEIN KINASE SD1-8"/>
    <property type="match status" value="1"/>
</dbReference>
<dbReference type="InterPro" id="IPR008271">
    <property type="entry name" value="Ser/Thr_kinase_AS"/>
</dbReference>
<evidence type="ECO:0000256" key="6">
    <source>
        <dbReference type="ARBA" id="ARBA00022737"/>
    </source>
</evidence>
<evidence type="ECO:0000256" key="10">
    <source>
        <dbReference type="ARBA" id="ARBA00022989"/>
    </source>
</evidence>
<name>A0A835ANJ7_9POAL</name>
<evidence type="ECO:0000256" key="4">
    <source>
        <dbReference type="ARBA" id="ARBA00022692"/>
    </source>
</evidence>
<keyword evidence="8" id="KW-0418">Kinase</keyword>
<dbReference type="CDD" id="cd14066">
    <property type="entry name" value="STKc_IRAK"/>
    <property type="match status" value="1"/>
</dbReference>
<dbReference type="FunFam" id="3.30.200.20:FF:000162">
    <property type="entry name" value="Adenine nucleotide alpha hydrolase-like domain kinase"/>
    <property type="match status" value="1"/>
</dbReference>
<evidence type="ECO:0000256" key="1">
    <source>
        <dbReference type="ARBA" id="ARBA00004167"/>
    </source>
</evidence>